<keyword evidence="3 7" id="KW-0812">Transmembrane</keyword>
<dbReference type="PANTHER" id="PTHR12246">
    <property type="entry name" value="PALMITOYLTRANSFERASE ZDHHC16"/>
    <property type="match status" value="1"/>
</dbReference>
<organism evidence="9 10">
    <name type="scientific">Limulus polyphemus</name>
    <name type="common">Atlantic horseshoe crab</name>
    <dbReference type="NCBI Taxonomy" id="6850"/>
    <lineage>
        <taxon>Eukaryota</taxon>
        <taxon>Metazoa</taxon>
        <taxon>Ecdysozoa</taxon>
        <taxon>Arthropoda</taxon>
        <taxon>Chelicerata</taxon>
        <taxon>Merostomata</taxon>
        <taxon>Xiphosura</taxon>
        <taxon>Limulidae</taxon>
        <taxon>Limulus</taxon>
    </lineage>
</organism>
<dbReference type="InterPro" id="IPR039859">
    <property type="entry name" value="PFA4/ZDH16/20/ERF2-like"/>
</dbReference>
<keyword evidence="9" id="KW-1185">Reference proteome</keyword>
<evidence type="ECO:0000256" key="1">
    <source>
        <dbReference type="ARBA" id="ARBA00004141"/>
    </source>
</evidence>
<keyword evidence="2 7" id="KW-0808">Transferase</keyword>
<comment type="catalytic activity">
    <reaction evidence="7">
        <text>L-cysteinyl-[protein] + hexadecanoyl-CoA = S-hexadecanoyl-L-cysteinyl-[protein] + CoA</text>
        <dbReference type="Rhea" id="RHEA:36683"/>
        <dbReference type="Rhea" id="RHEA-COMP:10131"/>
        <dbReference type="Rhea" id="RHEA-COMP:11032"/>
        <dbReference type="ChEBI" id="CHEBI:29950"/>
        <dbReference type="ChEBI" id="CHEBI:57287"/>
        <dbReference type="ChEBI" id="CHEBI:57379"/>
        <dbReference type="ChEBI" id="CHEBI:74151"/>
        <dbReference type="EC" id="2.3.1.225"/>
    </reaction>
</comment>
<evidence type="ECO:0000256" key="5">
    <source>
        <dbReference type="ARBA" id="ARBA00023136"/>
    </source>
</evidence>
<comment type="similarity">
    <text evidence="7">Belongs to the DHHC palmitoyltransferase family.</text>
</comment>
<protein>
    <recommendedName>
        <fullName evidence="7">Palmitoyltransferase</fullName>
        <ecNumber evidence="7">2.3.1.225</ecNumber>
    </recommendedName>
</protein>
<feature type="transmembrane region" description="Helical" evidence="7">
    <location>
        <begin position="97"/>
        <end position="117"/>
    </location>
</feature>
<feature type="transmembrane region" description="Helical" evidence="7">
    <location>
        <begin position="182"/>
        <end position="205"/>
    </location>
</feature>
<evidence type="ECO:0000256" key="3">
    <source>
        <dbReference type="ARBA" id="ARBA00022692"/>
    </source>
</evidence>
<dbReference type="Pfam" id="PF01529">
    <property type="entry name" value="DHHC"/>
    <property type="match status" value="1"/>
</dbReference>
<evidence type="ECO:0000256" key="4">
    <source>
        <dbReference type="ARBA" id="ARBA00022989"/>
    </source>
</evidence>
<evidence type="ECO:0000313" key="10">
    <source>
        <dbReference type="RefSeq" id="XP_022246084.1"/>
    </source>
</evidence>
<dbReference type="Proteomes" id="UP000694941">
    <property type="component" value="Unplaced"/>
</dbReference>
<evidence type="ECO:0000259" key="8">
    <source>
        <dbReference type="Pfam" id="PF01529"/>
    </source>
</evidence>
<feature type="transmembrane region" description="Helical" evidence="7">
    <location>
        <begin position="66"/>
        <end position="91"/>
    </location>
</feature>
<feature type="transmembrane region" description="Helical" evidence="7">
    <location>
        <begin position="241"/>
        <end position="266"/>
    </location>
</feature>
<sequence length="296" mass="34032">MARIYWTVSSCGQRLLETIKKKCHLIKYTICSLFYNSFLDIYYIGDICMEPLIWFVDHFTKALGPIFVSGVIFLTLSVVAIAYIIGLPYWISHSITVTIVAVTIGHWLLVNIIFHYYMAFKTSAGFPPEGILIQEAVSICKKCIAPKPPRTHHCSVCDHCILKMDHHCPWLNNCIGHFNHRYFFLFCVYMWLGVIFLMFFGWSIAWDHFFEEGKEQINSATGFMNRSTGENNTQKSLLSSLYHFCIIYASLLCIGVFFTLGALIMWHARLITRGESSIEAHINKKETARLKAVGQR</sequence>
<comment type="subcellular location">
    <subcellularLocation>
        <location evidence="1">Membrane</location>
        <topology evidence="1">Multi-pass membrane protein</topology>
    </subcellularLocation>
</comment>
<feature type="domain" description="Palmitoyltransferase DHHC" evidence="8">
    <location>
        <begin position="138"/>
        <end position="281"/>
    </location>
</feature>
<keyword evidence="5 7" id="KW-0472">Membrane</keyword>
<dbReference type="RefSeq" id="XP_022246084.1">
    <property type="nucleotide sequence ID" value="XM_022390376.1"/>
</dbReference>
<dbReference type="GeneID" id="106462975"/>
<evidence type="ECO:0000256" key="7">
    <source>
        <dbReference type="RuleBase" id="RU079119"/>
    </source>
</evidence>
<comment type="domain">
    <text evidence="7">The DHHC domain is required for palmitoyltransferase activity.</text>
</comment>
<keyword evidence="4 7" id="KW-1133">Transmembrane helix</keyword>
<dbReference type="EC" id="2.3.1.225" evidence="7"/>
<dbReference type="PROSITE" id="PS50216">
    <property type="entry name" value="DHHC"/>
    <property type="match status" value="1"/>
</dbReference>
<name>A0ABM1SR28_LIMPO</name>
<evidence type="ECO:0000256" key="6">
    <source>
        <dbReference type="ARBA" id="ARBA00023315"/>
    </source>
</evidence>
<dbReference type="InterPro" id="IPR001594">
    <property type="entry name" value="Palmitoyltrfase_DHHC"/>
</dbReference>
<evidence type="ECO:0000313" key="9">
    <source>
        <dbReference type="Proteomes" id="UP000694941"/>
    </source>
</evidence>
<accession>A0ABM1SR28</accession>
<evidence type="ECO:0000256" key="2">
    <source>
        <dbReference type="ARBA" id="ARBA00022679"/>
    </source>
</evidence>
<proteinExistence type="inferred from homology"/>
<gene>
    <name evidence="10" type="primary">LOC106462975</name>
</gene>
<reference evidence="10" key="1">
    <citation type="submission" date="2025-08" db="UniProtKB">
        <authorList>
            <consortium name="RefSeq"/>
        </authorList>
    </citation>
    <scope>IDENTIFICATION</scope>
    <source>
        <tissue evidence="10">Muscle</tissue>
    </source>
</reference>
<keyword evidence="6 7" id="KW-0012">Acyltransferase</keyword>